<evidence type="ECO:0000256" key="8">
    <source>
        <dbReference type="ARBA" id="ARBA00023136"/>
    </source>
</evidence>
<comment type="subcellular location">
    <subcellularLocation>
        <location evidence="1">Endoplasmic reticulum membrane</location>
        <topology evidence="1">Multi-pass membrane protein</topology>
    </subcellularLocation>
</comment>
<reference evidence="12" key="1">
    <citation type="journal article" date="2023" name="Science">
        <title>Genome structures resolve the early diversification of teleost fishes.</title>
        <authorList>
            <person name="Parey E."/>
            <person name="Louis A."/>
            <person name="Montfort J."/>
            <person name="Bouchez O."/>
            <person name="Roques C."/>
            <person name="Iampietro C."/>
            <person name="Lluch J."/>
            <person name="Castinel A."/>
            <person name="Donnadieu C."/>
            <person name="Desvignes T."/>
            <person name="Floi Bucao C."/>
            <person name="Jouanno E."/>
            <person name="Wen M."/>
            <person name="Mejri S."/>
            <person name="Dirks R."/>
            <person name="Jansen H."/>
            <person name="Henkel C."/>
            <person name="Chen W.J."/>
            <person name="Zahm M."/>
            <person name="Cabau C."/>
            <person name="Klopp C."/>
            <person name="Thompson A.W."/>
            <person name="Robinson-Rechavi M."/>
            <person name="Braasch I."/>
            <person name="Lecointre G."/>
            <person name="Bobe J."/>
            <person name="Postlethwait J.H."/>
            <person name="Berthelot C."/>
            <person name="Roest Crollius H."/>
            <person name="Guiguen Y."/>
        </authorList>
    </citation>
    <scope>NUCLEOTIDE SEQUENCE</scope>
    <source>
        <strain evidence="12">Concon-B</strain>
    </source>
</reference>
<evidence type="ECO:0000313" key="12">
    <source>
        <dbReference type="EMBL" id="KAJ8253754.1"/>
    </source>
</evidence>
<dbReference type="PANTHER" id="PTHR28659:SF1">
    <property type="entry name" value="RETICULOPHAGY REGULATOR 3"/>
    <property type="match status" value="1"/>
</dbReference>
<accession>A0A9Q1CZ88</accession>
<feature type="compositionally biased region" description="Acidic residues" evidence="9">
    <location>
        <begin position="441"/>
        <end position="454"/>
    </location>
</feature>
<keyword evidence="5" id="KW-0256">Endoplasmic reticulum</keyword>
<protein>
    <recommendedName>
        <fullName evidence="11">RETREG1-3/ARL6IP-like N-terminal reticulon-homology domain-containing protein</fullName>
    </recommendedName>
</protein>
<feature type="compositionally biased region" description="Polar residues" evidence="9">
    <location>
        <begin position="289"/>
        <end position="301"/>
    </location>
</feature>
<evidence type="ECO:0000256" key="7">
    <source>
        <dbReference type="ARBA" id="ARBA00023006"/>
    </source>
</evidence>
<sequence>MAIKKGEGTEKLGLGVGLRSRPSSNERDGQVRAVKASLLVRLGPYEPLLTYLQSVLVWERPLHSVLLYTVINAVFWSFVLTSLRLLSLLSAALACVVCADTWRNRIWPKIRVKRASDTENDSWGLVHPGILSVPELCHHMAEAWVSVLTLTASCVKFKRQNPGKFCVLVCSFFTLLAMVGHYIPGLVLCYSAVLGALLFPLAVQRGAWPRLCVLLEPALRRLDFSTGGYMMAQPKQNQFLCRAVRHMTPDEASDSEEELASFCPTLDDAVVARELAITDSEHSDAEASYTDNGTFNWSRGQTPLTESLEDLDRHSDPEESFARDLLDFPSVNPDAAALEDDEDTSIGLPSLGPPGAAGPRGAALPDLEDPLDSDAEDELDSELCFSGLTSALTSGRDLSGEVAGAIASGMIQAALAGALQPHPPAGRGPSRGFRHQSSSELDTDLDGEDFELLDQSELSQADPSGGPRSRTQGSGFLSNLLGKPQ</sequence>
<dbReference type="InterPro" id="IPR043384">
    <property type="entry name" value="RETREG1/3"/>
</dbReference>
<feature type="region of interest" description="Disordered" evidence="9">
    <location>
        <begin position="343"/>
        <end position="379"/>
    </location>
</feature>
<dbReference type="Proteomes" id="UP001152803">
    <property type="component" value="Unassembled WGS sequence"/>
</dbReference>
<evidence type="ECO:0000313" key="13">
    <source>
        <dbReference type="Proteomes" id="UP001152803"/>
    </source>
</evidence>
<evidence type="ECO:0000256" key="3">
    <source>
        <dbReference type="ARBA" id="ARBA00022553"/>
    </source>
</evidence>
<feature type="domain" description="RETREG1-3/ARL6IP-like N-terminal reticulon-homology" evidence="11">
    <location>
        <begin position="43"/>
        <end position="225"/>
    </location>
</feature>
<dbReference type="InterPro" id="IPR057282">
    <property type="entry name" value="RETREG1-3-like_RHD"/>
</dbReference>
<keyword evidence="3" id="KW-0597">Phosphoprotein</keyword>
<evidence type="ECO:0000256" key="2">
    <source>
        <dbReference type="ARBA" id="ARBA00006299"/>
    </source>
</evidence>
<name>A0A9Q1CZ88_CONCO</name>
<evidence type="ECO:0000256" key="1">
    <source>
        <dbReference type="ARBA" id="ARBA00004477"/>
    </source>
</evidence>
<keyword evidence="8 10" id="KW-0472">Membrane</keyword>
<keyword evidence="13" id="KW-1185">Reference proteome</keyword>
<feature type="transmembrane region" description="Helical" evidence="10">
    <location>
        <begin position="165"/>
        <end position="183"/>
    </location>
</feature>
<evidence type="ECO:0000256" key="5">
    <source>
        <dbReference type="ARBA" id="ARBA00022824"/>
    </source>
</evidence>
<dbReference type="GO" id="GO:0005789">
    <property type="term" value="C:endoplasmic reticulum membrane"/>
    <property type="evidence" value="ECO:0007669"/>
    <property type="project" value="UniProtKB-SubCell"/>
</dbReference>
<evidence type="ECO:0000259" key="11">
    <source>
        <dbReference type="Pfam" id="PF24456"/>
    </source>
</evidence>
<feature type="compositionally biased region" description="Low complexity" evidence="9">
    <location>
        <begin position="347"/>
        <end position="365"/>
    </location>
</feature>
<organism evidence="12 13">
    <name type="scientific">Conger conger</name>
    <name type="common">Conger eel</name>
    <name type="synonym">Muraena conger</name>
    <dbReference type="NCBI Taxonomy" id="82655"/>
    <lineage>
        <taxon>Eukaryota</taxon>
        <taxon>Metazoa</taxon>
        <taxon>Chordata</taxon>
        <taxon>Craniata</taxon>
        <taxon>Vertebrata</taxon>
        <taxon>Euteleostomi</taxon>
        <taxon>Actinopterygii</taxon>
        <taxon>Neopterygii</taxon>
        <taxon>Teleostei</taxon>
        <taxon>Anguilliformes</taxon>
        <taxon>Congridae</taxon>
        <taxon>Conger</taxon>
    </lineage>
</organism>
<dbReference type="OrthoDB" id="10029527at2759"/>
<feature type="transmembrane region" description="Helical" evidence="10">
    <location>
        <begin position="85"/>
        <end position="102"/>
    </location>
</feature>
<gene>
    <name evidence="12" type="ORF">COCON_G00203660</name>
</gene>
<keyword evidence="7" id="KW-0072">Autophagy</keyword>
<comment type="similarity">
    <text evidence="2">Belongs to the RETREG family.</text>
</comment>
<feature type="region of interest" description="Disordered" evidence="9">
    <location>
        <begin position="419"/>
        <end position="485"/>
    </location>
</feature>
<evidence type="ECO:0000256" key="9">
    <source>
        <dbReference type="SAM" id="MobiDB-lite"/>
    </source>
</evidence>
<dbReference type="GO" id="GO:0061709">
    <property type="term" value="P:reticulophagy"/>
    <property type="evidence" value="ECO:0007669"/>
    <property type="project" value="InterPro"/>
</dbReference>
<evidence type="ECO:0000256" key="6">
    <source>
        <dbReference type="ARBA" id="ARBA00022989"/>
    </source>
</evidence>
<proteinExistence type="inferred from homology"/>
<evidence type="ECO:0000256" key="10">
    <source>
        <dbReference type="SAM" id="Phobius"/>
    </source>
</evidence>
<feature type="compositionally biased region" description="Acidic residues" evidence="9">
    <location>
        <begin position="366"/>
        <end position="379"/>
    </location>
</feature>
<evidence type="ECO:0000256" key="4">
    <source>
        <dbReference type="ARBA" id="ARBA00022692"/>
    </source>
</evidence>
<comment type="caution">
    <text evidence="12">The sequence shown here is derived from an EMBL/GenBank/DDBJ whole genome shotgun (WGS) entry which is preliminary data.</text>
</comment>
<dbReference type="AlphaFoldDB" id="A0A9Q1CZ88"/>
<keyword evidence="4 10" id="KW-0812">Transmembrane</keyword>
<feature type="region of interest" description="Disordered" evidence="9">
    <location>
        <begin position="281"/>
        <end position="301"/>
    </location>
</feature>
<dbReference type="EMBL" id="JAFJMO010000016">
    <property type="protein sequence ID" value="KAJ8253754.1"/>
    <property type="molecule type" value="Genomic_DNA"/>
</dbReference>
<dbReference type="Pfam" id="PF24456">
    <property type="entry name" value="RHD_RETREG1-3"/>
    <property type="match status" value="1"/>
</dbReference>
<dbReference type="PANTHER" id="PTHR28659">
    <property type="entry name" value="RETICULON-LIKE PROTEIN"/>
    <property type="match status" value="1"/>
</dbReference>
<keyword evidence="6 10" id="KW-1133">Transmembrane helix</keyword>